<protein>
    <submittedName>
        <fullName evidence="6">DNA-binding transcriptional regulator, LysR family</fullName>
    </submittedName>
</protein>
<evidence type="ECO:0000313" key="7">
    <source>
        <dbReference type="Proteomes" id="UP000199664"/>
    </source>
</evidence>
<accession>A0A1H7ZVW8</accession>
<proteinExistence type="inferred from homology"/>
<dbReference type="InterPro" id="IPR036390">
    <property type="entry name" value="WH_DNA-bd_sf"/>
</dbReference>
<dbReference type="Proteomes" id="UP000199664">
    <property type="component" value="Unassembled WGS sequence"/>
</dbReference>
<dbReference type="PROSITE" id="PS50931">
    <property type="entry name" value="HTH_LYSR"/>
    <property type="match status" value="1"/>
</dbReference>
<dbReference type="InterPro" id="IPR000847">
    <property type="entry name" value="LysR_HTH_N"/>
</dbReference>
<dbReference type="STRING" id="1036779.SAMN04515666_11627"/>
<dbReference type="PANTHER" id="PTHR30346:SF0">
    <property type="entry name" value="HCA OPERON TRANSCRIPTIONAL ACTIVATOR HCAR"/>
    <property type="match status" value="1"/>
</dbReference>
<evidence type="ECO:0000256" key="4">
    <source>
        <dbReference type="ARBA" id="ARBA00023163"/>
    </source>
</evidence>
<dbReference type="GO" id="GO:0003677">
    <property type="term" value="F:DNA binding"/>
    <property type="evidence" value="ECO:0007669"/>
    <property type="project" value="UniProtKB-KW"/>
</dbReference>
<feature type="domain" description="HTH lysR-type" evidence="5">
    <location>
        <begin position="5"/>
        <end position="62"/>
    </location>
</feature>
<dbReference type="AlphaFoldDB" id="A0A1H7ZVW8"/>
<dbReference type="GO" id="GO:0003700">
    <property type="term" value="F:DNA-binding transcription factor activity"/>
    <property type="evidence" value="ECO:0007669"/>
    <property type="project" value="InterPro"/>
</dbReference>
<organism evidence="6 7">
    <name type="scientific">Bosea lupini</name>
    <dbReference type="NCBI Taxonomy" id="1036779"/>
    <lineage>
        <taxon>Bacteria</taxon>
        <taxon>Pseudomonadati</taxon>
        <taxon>Pseudomonadota</taxon>
        <taxon>Alphaproteobacteria</taxon>
        <taxon>Hyphomicrobiales</taxon>
        <taxon>Boseaceae</taxon>
        <taxon>Bosea</taxon>
    </lineage>
</organism>
<gene>
    <name evidence="6" type="ORF">SAMN04515666_11627</name>
</gene>
<keyword evidence="3 6" id="KW-0238">DNA-binding</keyword>
<dbReference type="InterPro" id="IPR005119">
    <property type="entry name" value="LysR_subst-bd"/>
</dbReference>
<name>A0A1H7ZVW8_9HYPH</name>
<dbReference type="Pfam" id="PF00126">
    <property type="entry name" value="HTH_1"/>
    <property type="match status" value="1"/>
</dbReference>
<sequence>MPPAVETRLLRQFIAVAEELNFHRAAERLHMAQPPLSQAIRKLEDALGLSLFERSNRSVALTPAGAAFLISARRILAQLDEGVREAQAVAAGQAGRLAISFVGTAHDLLPLALRRFRAQFPGIELVLREATTGEQLAAITAGEADIGLMRQPGIMVAQLASETLLREPILAALPDDHPLAGEESIPLAALAGTEFIGTPRQLGIGFHDQIIGLCRLAGFSPRIVQEARQMQTIASLVASGLGVSLIPASLALMPRAGVAFRPIAVEAPPEMTNIELIAAWDATRHSLARDNFLAVLRHVARDMQFISN</sequence>
<dbReference type="Gene3D" id="1.10.10.10">
    <property type="entry name" value="Winged helix-like DNA-binding domain superfamily/Winged helix DNA-binding domain"/>
    <property type="match status" value="1"/>
</dbReference>
<dbReference type="PRINTS" id="PR00039">
    <property type="entry name" value="HTHLYSR"/>
</dbReference>
<comment type="similarity">
    <text evidence="1">Belongs to the LysR transcriptional regulatory family.</text>
</comment>
<keyword evidence="4" id="KW-0804">Transcription</keyword>
<dbReference type="PANTHER" id="PTHR30346">
    <property type="entry name" value="TRANSCRIPTIONAL DUAL REGULATOR HCAR-RELATED"/>
    <property type="match status" value="1"/>
</dbReference>
<dbReference type="InterPro" id="IPR036388">
    <property type="entry name" value="WH-like_DNA-bd_sf"/>
</dbReference>
<dbReference type="Pfam" id="PF03466">
    <property type="entry name" value="LysR_substrate"/>
    <property type="match status" value="1"/>
</dbReference>
<dbReference type="EMBL" id="FOAN01000016">
    <property type="protein sequence ID" value="SEM62376.1"/>
    <property type="molecule type" value="Genomic_DNA"/>
</dbReference>
<evidence type="ECO:0000313" key="6">
    <source>
        <dbReference type="EMBL" id="SEM62376.1"/>
    </source>
</evidence>
<dbReference type="OrthoDB" id="9795022at2"/>
<dbReference type="SUPFAM" id="SSF53850">
    <property type="entry name" value="Periplasmic binding protein-like II"/>
    <property type="match status" value="1"/>
</dbReference>
<keyword evidence="7" id="KW-1185">Reference proteome</keyword>
<dbReference type="GO" id="GO:0032993">
    <property type="term" value="C:protein-DNA complex"/>
    <property type="evidence" value="ECO:0007669"/>
    <property type="project" value="TreeGrafter"/>
</dbReference>
<evidence type="ECO:0000256" key="2">
    <source>
        <dbReference type="ARBA" id="ARBA00023015"/>
    </source>
</evidence>
<evidence type="ECO:0000259" key="5">
    <source>
        <dbReference type="PROSITE" id="PS50931"/>
    </source>
</evidence>
<reference evidence="7" key="1">
    <citation type="submission" date="2016-10" db="EMBL/GenBank/DDBJ databases">
        <authorList>
            <person name="Varghese N."/>
            <person name="Submissions S."/>
        </authorList>
    </citation>
    <scope>NUCLEOTIDE SEQUENCE [LARGE SCALE GENOMIC DNA]</scope>
    <source>
        <strain evidence="7">LMG 26383,CCUG 61248,R- 45681</strain>
    </source>
</reference>
<dbReference type="RefSeq" id="WP_091842811.1">
    <property type="nucleotide sequence ID" value="NZ_FOAN01000016.1"/>
</dbReference>
<dbReference type="CDD" id="cd08414">
    <property type="entry name" value="PBP2_LTTR_aromatics_like"/>
    <property type="match status" value="1"/>
</dbReference>
<dbReference type="SUPFAM" id="SSF46785">
    <property type="entry name" value="Winged helix' DNA-binding domain"/>
    <property type="match status" value="1"/>
</dbReference>
<dbReference type="Gene3D" id="3.40.190.10">
    <property type="entry name" value="Periplasmic binding protein-like II"/>
    <property type="match status" value="2"/>
</dbReference>
<dbReference type="FunFam" id="1.10.10.10:FF:000001">
    <property type="entry name" value="LysR family transcriptional regulator"/>
    <property type="match status" value="1"/>
</dbReference>
<keyword evidence="2" id="KW-0805">Transcription regulation</keyword>
<evidence type="ECO:0000256" key="1">
    <source>
        <dbReference type="ARBA" id="ARBA00009437"/>
    </source>
</evidence>
<evidence type="ECO:0000256" key="3">
    <source>
        <dbReference type="ARBA" id="ARBA00023125"/>
    </source>
</evidence>